<feature type="region of interest" description="Disordered" evidence="1">
    <location>
        <begin position="28"/>
        <end position="56"/>
    </location>
</feature>
<comment type="caution">
    <text evidence="2">The sequence shown here is derived from an EMBL/GenBank/DDBJ whole genome shotgun (WGS) entry which is preliminary data.</text>
</comment>
<dbReference type="AlphaFoldDB" id="A0A3M6TRU3"/>
<accession>A0A3M6TRU3</accession>
<proteinExistence type="predicted"/>
<gene>
    <name evidence="2" type="ORF">pdam_00002556</name>
</gene>
<evidence type="ECO:0000313" key="3">
    <source>
        <dbReference type="Proteomes" id="UP000275408"/>
    </source>
</evidence>
<feature type="compositionally biased region" description="Basic and acidic residues" evidence="1">
    <location>
        <begin position="33"/>
        <end position="42"/>
    </location>
</feature>
<dbReference type="Proteomes" id="UP000275408">
    <property type="component" value="Unassembled WGS sequence"/>
</dbReference>
<reference evidence="2 3" key="1">
    <citation type="journal article" date="2018" name="Sci. Rep.">
        <title>Comparative analysis of the Pocillopora damicornis genome highlights role of immune system in coral evolution.</title>
        <authorList>
            <person name="Cunning R."/>
            <person name="Bay R.A."/>
            <person name="Gillette P."/>
            <person name="Baker A.C."/>
            <person name="Traylor-Knowles N."/>
        </authorList>
    </citation>
    <scope>NUCLEOTIDE SEQUENCE [LARGE SCALE GENOMIC DNA]</scope>
    <source>
        <strain evidence="2">RSMAS</strain>
        <tissue evidence="2">Whole animal</tissue>
    </source>
</reference>
<protein>
    <submittedName>
        <fullName evidence="2">Uncharacterized protein</fullName>
    </submittedName>
</protein>
<name>A0A3M6TRU3_POCDA</name>
<keyword evidence="3" id="KW-1185">Reference proteome</keyword>
<dbReference type="EMBL" id="RCHS01003049">
    <property type="protein sequence ID" value="RMX44112.1"/>
    <property type="molecule type" value="Genomic_DNA"/>
</dbReference>
<evidence type="ECO:0000256" key="1">
    <source>
        <dbReference type="SAM" id="MobiDB-lite"/>
    </source>
</evidence>
<sequence length="99" mass="11100">MIERAVQVHLASFLTKNAVLSEHQSGLHLRTHGQTDNDRGCLKEGMSPRKLPVPPKQIEHYGVRGLGHDLFKNYLRGITHTQGVKYECNLSSSPTLLLQ</sequence>
<organism evidence="2 3">
    <name type="scientific">Pocillopora damicornis</name>
    <name type="common">Cauliflower coral</name>
    <name type="synonym">Millepora damicornis</name>
    <dbReference type="NCBI Taxonomy" id="46731"/>
    <lineage>
        <taxon>Eukaryota</taxon>
        <taxon>Metazoa</taxon>
        <taxon>Cnidaria</taxon>
        <taxon>Anthozoa</taxon>
        <taxon>Hexacorallia</taxon>
        <taxon>Scleractinia</taxon>
        <taxon>Astrocoeniina</taxon>
        <taxon>Pocilloporidae</taxon>
        <taxon>Pocillopora</taxon>
    </lineage>
</organism>
<evidence type="ECO:0000313" key="2">
    <source>
        <dbReference type="EMBL" id="RMX44112.1"/>
    </source>
</evidence>